<feature type="domain" description="N-acetyltransferase" evidence="4">
    <location>
        <begin position="43"/>
        <end position="196"/>
    </location>
</feature>
<accession>A0ABQ4FX28</accession>
<keyword evidence="1" id="KW-0808">Transferase</keyword>
<sequence>MAGGPAPAATGPAPGGRVPAQGDPGGVVRAATGKSEPGVTPTLRIRRYRWSDLDAVWSLHQVGLAQVGISPGDGVYYDDDFPRITEIYLAARGEFLVGELPEAGIVAMGGLRRIDDRTAEMCRLRVHPDHQRRGYGAQIMQVLEERARELGYSLLCGDTTLRQVAALELYRKSGWRELRREARGDMVVLYLEKPLNGVVSPLFSR</sequence>
<evidence type="ECO:0000256" key="3">
    <source>
        <dbReference type="SAM" id="MobiDB-lite"/>
    </source>
</evidence>
<name>A0ABQ4FX28_9ACTN</name>
<evidence type="ECO:0000259" key="4">
    <source>
        <dbReference type="PROSITE" id="PS51186"/>
    </source>
</evidence>
<dbReference type="EMBL" id="BOOC01000007">
    <property type="protein sequence ID" value="GIH39366.1"/>
    <property type="molecule type" value="Genomic_DNA"/>
</dbReference>
<feature type="compositionally biased region" description="Low complexity" evidence="3">
    <location>
        <begin position="1"/>
        <end position="20"/>
    </location>
</feature>
<dbReference type="Proteomes" id="UP000603904">
    <property type="component" value="Unassembled WGS sequence"/>
</dbReference>
<evidence type="ECO:0000313" key="5">
    <source>
        <dbReference type="EMBL" id="GIH39366.1"/>
    </source>
</evidence>
<keyword evidence="6" id="KW-1185">Reference proteome</keyword>
<evidence type="ECO:0000256" key="2">
    <source>
        <dbReference type="ARBA" id="ARBA00023315"/>
    </source>
</evidence>
<dbReference type="InterPro" id="IPR016181">
    <property type="entry name" value="Acyl_CoA_acyltransferase"/>
</dbReference>
<protein>
    <recommendedName>
        <fullName evidence="4">N-acetyltransferase domain-containing protein</fullName>
    </recommendedName>
</protein>
<feature type="region of interest" description="Disordered" evidence="3">
    <location>
        <begin position="1"/>
        <end position="36"/>
    </location>
</feature>
<dbReference type="PANTHER" id="PTHR43877">
    <property type="entry name" value="AMINOALKYLPHOSPHONATE N-ACETYLTRANSFERASE-RELATED-RELATED"/>
    <property type="match status" value="1"/>
</dbReference>
<dbReference type="CDD" id="cd04301">
    <property type="entry name" value="NAT_SF"/>
    <property type="match status" value="1"/>
</dbReference>
<keyword evidence="2" id="KW-0012">Acyltransferase</keyword>
<comment type="caution">
    <text evidence="5">The sequence shown here is derived from an EMBL/GenBank/DDBJ whole genome shotgun (WGS) entry which is preliminary data.</text>
</comment>
<dbReference type="InterPro" id="IPR050832">
    <property type="entry name" value="Bact_Acetyltransf"/>
</dbReference>
<dbReference type="PROSITE" id="PS51186">
    <property type="entry name" value="GNAT"/>
    <property type="match status" value="1"/>
</dbReference>
<evidence type="ECO:0000256" key="1">
    <source>
        <dbReference type="ARBA" id="ARBA00022679"/>
    </source>
</evidence>
<evidence type="ECO:0000313" key="6">
    <source>
        <dbReference type="Proteomes" id="UP000603904"/>
    </source>
</evidence>
<gene>
    <name evidence="5" type="ORF">Mco01_23660</name>
</gene>
<proteinExistence type="predicted"/>
<reference evidence="5 6" key="1">
    <citation type="submission" date="2021-01" db="EMBL/GenBank/DDBJ databases">
        <title>Whole genome shotgun sequence of Microbispora corallina NBRC 16416.</title>
        <authorList>
            <person name="Komaki H."/>
            <person name="Tamura T."/>
        </authorList>
    </citation>
    <scope>NUCLEOTIDE SEQUENCE [LARGE SCALE GENOMIC DNA]</scope>
    <source>
        <strain evidence="5 6">NBRC 16416</strain>
    </source>
</reference>
<dbReference type="SUPFAM" id="SSF55729">
    <property type="entry name" value="Acyl-CoA N-acyltransferases (Nat)"/>
    <property type="match status" value="1"/>
</dbReference>
<dbReference type="Gene3D" id="3.40.630.30">
    <property type="match status" value="1"/>
</dbReference>
<organism evidence="5 6">
    <name type="scientific">Microbispora corallina</name>
    <dbReference type="NCBI Taxonomy" id="83302"/>
    <lineage>
        <taxon>Bacteria</taxon>
        <taxon>Bacillati</taxon>
        <taxon>Actinomycetota</taxon>
        <taxon>Actinomycetes</taxon>
        <taxon>Streptosporangiales</taxon>
        <taxon>Streptosporangiaceae</taxon>
        <taxon>Microbispora</taxon>
    </lineage>
</organism>
<dbReference type="Pfam" id="PF00583">
    <property type="entry name" value="Acetyltransf_1"/>
    <property type="match status" value="1"/>
</dbReference>
<dbReference type="InterPro" id="IPR000182">
    <property type="entry name" value="GNAT_dom"/>
</dbReference>
<dbReference type="PANTHER" id="PTHR43877:SF2">
    <property type="entry name" value="AMINOALKYLPHOSPHONATE N-ACETYLTRANSFERASE-RELATED"/>
    <property type="match status" value="1"/>
</dbReference>